<dbReference type="EMBL" id="JANEYG010000217">
    <property type="protein sequence ID" value="KAJ8911090.1"/>
    <property type="molecule type" value="Genomic_DNA"/>
</dbReference>
<dbReference type="GO" id="GO:0003677">
    <property type="term" value="F:DNA binding"/>
    <property type="evidence" value="ECO:0007669"/>
    <property type="project" value="TreeGrafter"/>
</dbReference>
<dbReference type="GO" id="GO:0006360">
    <property type="term" value="P:transcription by RNA polymerase I"/>
    <property type="evidence" value="ECO:0007669"/>
    <property type="project" value="TreeGrafter"/>
</dbReference>
<feature type="coiled-coil region" evidence="4">
    <location>
        <begin position="37"/>
        <end position="70"/>
    </location>
</feature>
<feature type="region of interest" description="Disordered" evidence="5">
    <location>
        <begin position="153"/>
        <end position="549"/>
    </location>
</feature>
<dbReference type="PANTHER" id="PTHR22691">
    <property type="entry name" value="YEAST SPT2-RELATED"/>
    <property type="match status" value="1"/>
</dbReference>
<evidence type="ECO:0000313" key="8">
    <source>
        <dbReference type="Proteomes" id="UP001159042"/>
    </source>
</evidence>
<dbReference type="GO" id="GO:0005730">
    <property type="term" value="C:nucleolus"/>
    <property type="evidence" value="ECO:0007669"/>
    <property type="project" value="TreeGrafter"/>
</dbReference>
<dbReference type="GO" id="GO:0042393">
    <property type="term" value="F:histone binding"/>
    <property type="evidence" value="ECO:0007669"/>
    <property type="project" value="TreeGrafter"/>
</dbReference>
<feature type="compositionally biased region" description="Basic and acidic residues" evidence="5">
    <location>
        <begin position="244"/>
        <end position="292"/>
    </location>
</feature>
<accession>A0AAV8VAN2</accession>
<feature type="compositionally biased region" description="Basic and acidic residues" evidence="5">
    <location>
        <begin position="163"/>
        <end position="180"/>
    </location>
</feature>
<sequence length="653" mass="75122">MDFGQLLHTAQQNEKVNKNGVRYYSTKFEPPKKEKKAKELSHNIKKFLAKKEAEEKLKAEQEKKKREELLALRSQDKKATRRVNVMLKRTKSANQSVIQDAVDNENTAVTLVGPMQPDEDDYGYVSQEASAFYNKMMEKYSKMPDEPKFDLAKKRVSTNLSNTKDRVKAALEKEREEALLPHRRKRKHKDQKDDGDEEGVSYGQPDRPEERDESQGHAVASPQPPSKRHKPAPPPPMNFAELLKIAEKKQFEPIIIEKKEKEEEKPLTKKQKKEMEKEREYFQRKEARKQTDSRGPLPPISNNRIPKIGEKPGKLINEERSDRNCRTVEQKPQSSSARIPKLNSSFTSTSSSSKPTTYPGLKPNSIDSKEIRRKASSSSIPDKRNLTDANPSKSSKPVPNSKSSYRDQENYKHNSNNNINHSPKEKPKSVINNKVPTKDILVKKSAPEEPPAKRYLPGDLRYRPPEDTKPKQCSPPDVKPAKSKQIPSKDGKIKPVSSTDAKPKQFPPSDLKPKQFPPKDLKPKQMPPKDLKPKQFPPPDVRKKDFPLKKKPVMVKKGRILDDDSEYDSEMDDFIDDEDVGDDYSKYISEIFGYDKSRYRDADDDIDNMESSFAQQMKEEVISTKIGIMEDLEDMKKEEEEKKRKSVMKKRIK</sequence>
<dbReference type="PANTHER" id="PTHR22691:SF8">
    <property type="entry name" value="PROTEIN SPT2 HOMOLOG"/>
    <property type="match status" value="1"/>
</dbReference>
<comment type="caution">
    <text evidence="7">The sequence shown here is derived from an EMBL/GenBank/DDBJ whole genome shotgun (WGS) entry which is preliminary data.</text>
</comment>
<evidence type="ECO:0000259" key="6">
    <source>
        <dbReference type="Pfam" id="PF22878"/>
    </source>
</evidence>
<feature type="compositionally biased region" description="Low complexity" evidence="5">
    <location>
        <begin position="390"/>
        <end position="403"/>
    </location>
</feature>
<dbReference type="InterPro" id="IPR054552">
    <property type="entry name" value="SPT2_N"/>
</dbReference>
<gene>
    <name evidence="7" type="ORF">NQ315_000550</name>
</gene>
<feature type="compositionally biased region" description="Low complexity" evidence="5">
    <location>
        <begin position="344"/>
        <end position="357"/>
    </location>
</feature>
<dbReference type="InterPro" id="IPR013256">
    <property type="entry name" value="Chromatin_SPT2"/>
</dbReference>
<protein>
    <recommendedName>
        <fullName evidence="2">Protein SPT2 homolog</fullName>
    </recommendedName>
</protein>
<evidence type="ECO:0000256" key="5">
    <source>
        <dbReference type="SAM" id="MobiDB-lite"/>
    </source>
</evidence>
<dbReference type="Pfam" id="PF08243">
    <property type="entry name" value="SPT2"/>
    <property type="match status" value="1"/>
</dbReference>
<proteinExistence type="inferred from homology"/>
<evidence type="ECO:0000313" key="7">
    <source>
        <dbReference type="EMBL" id="KAJ8911090.1"/>
    </source>
</evidence>
<feature type="compositionally biased region" description="Basic and acidic residues" evidence="5">
    <location>
        <begin position="460"/>
        <end position="470"/>
    </location>
</feature>
<dbReference type="GO" id="GO:0006334">
    <property type="term" value="P:nucleosome assembly"/>
    <property type="evidence" value="ECO:0007669"/>
    <property type="project" value="TreeGrafter"/>
</dbReference>
<evidence type="ECO:0000256" key="2">
    <source>
        <dbReference type="ARBA" id="ARBA00013786"/>
    </source>
</evidence>
<keyword evidence="3 4" id="KW-0175">Coiled coil</keyword>
<evidence type="ECO:0000256" key="4">
    <source>
        <dbReference type="SAM" id="Coils"/>
    </source>
</evidence>
<feature type="domain" description="SPT2 homolog N-terminal" evidence="6">
    <location>
        <begin position="1"/>
        <end position="91"/>
    </location>
</feature>
<dbReference type="Pfam" id="PF22878">
    <property type="entry name" value="SPT2_N"/>
    <property type="match status" value="1"/>
</dbReference>
<reference evidence="7 8" key="1">
    <citation type="journal article" date="2023" name="Insect Mol. Biol.">
        <title>Genome sequencing provides insights into the evolution of gene families encoding plant cell wall-degrading enzymes in longhorned beetles.</title>
        <authorList>
            <person name="Shin N.R."/>
            <person name="Okamura Y."/>
            <person name="Kirsch R."/>
            <person name="Pauchet Y."/>
        </authorList>
    </citation>
    <scope>NUCLEOTIDE SEQUENCE [LARGE SCALE GENOMIC DNA]</scope>
    <source>
        <strain evidence="7">EAD_L_NR</strain>
    </source>
</reference>
<name>A0AAV8VAN2_9CUCU</name>
<dbReference type="AlphaFoldDB" id="A0AAV8VAN2"/>
<feature type="compositionally biased region" description="Basic and acidic residues" evidence="5">
    <location>
        <begin position="436"/>
        <end position="452"/>
    </location>
</feature>
<feature type="compositionally biased region" description="Basic and acidic residues" evidence="5">
    <location>
        <begin position="307"/>
        <end position="329"/>
    </location>
</feature>
<feature type="compositionally biased region" description="Basic and acidic residues" evidence="5">
    <location>
        <begin position="206"/>
        <end position="215"/>
    </location>
</feature>
<dbReference type="SMART" id="SM00784">
    <property type="entry name" value="SPT2"/>
    <property type="match status" value="1"/>
</dbReference>
<comment type="similarity">
    <text evidence="1">Belongs to the SPT2 family.</text>
</comment>
<evidence type="ECO:0000256" key="1">
    <source>
        <dbReference type="ARBA" id="ARBA00006461"/>
    </source>
</evidence>
<keyword evidence="8" id="KW-1185">Reference proteome</keyword>
<evidence type="ECO:0000256" key="3">
    <source>
        <dbReference type="ARBA" id="ARBA00023054"/>
    </source>
</evidence>
<organism evidence="7 8">
    <name type="scientific">Exocentrus adspersus</name>
    <dbReference type="NCBI Taxonomy" id="1586481"/>
    <lineage>
        <taxon>Eukaryota</taxon>
        <taxon>Metazoa</taxon>
        <taxon>Ecdysozoa</taxon>
        <taxon>Arthropoda</taxon>
        <taxon>Hexapoda</taxon>
        <taxon>Insecta</taxon>
        <taxon>Pterygota</taxon>
        <taxon>Neoptera</taxon>
        <taxon>Endopterygota</taxon>
        <taxon>Coleoptera</taxon>
        <taxon>Polyphaga</taxon>
        <taxon>Cucujiformia</taxon>
        <taxon>Chrysomeloidea</taxon>
        <taxon>Cerambycidae</taxon>
        <taxon>Lamiinae</taxon>
        <taxon>Acanthocinini</taxon>
        <taxon>Exocentrus</taxon>
    </lineage>
</organism>
<dbReference type="Proteomes" id="UP001159042">
    <property type="component" value="Unassembled WGS sequence"/>
</dbReference>
<feature type="compositionally biased region" description="Basic and acidic residues" evidence="5">
    <location>
        <begin position="511"/>
        <end position="533"/>
    </location>
</feature>